<comment type="caution">
    <text evidence="2">The sequence shown here is derived from an EMBL/GenBank/DDBJ whole genome shotgun (WGS) entry which is preliminary data.</text>
</comment>
<dbReference type="AlphaFoldDB" id="A0A367K3M7"/>
<evidence type="ECO:0000313" key="2">
    <source>
        <dbReference type="EMBL" id="RCH96813.1"/>
    </source>
</evidence>
<feature type="compositionally biased region" description="Basic and acidic residues" evidence="1">
    <location>
        <begin position="1"/>
        <end position="12"/>
    </location>
</feature>
<dbReference type="Proteomes" id="UP000253551">
    <property type="component" value="Unassembled WGS sequence"/>
</dbReference>
<reference evidence="2 3" key="1">
    <citation type="journal article" date="2018" name="G3 (Bethesda)">
        <title>Phylogenetic and Phylogenomic Definition of Rhizopus Species.</title>
        <authorList>
            <person name="Gryganskyi A.P."/>
            <person name="Golan J."/>
            <person name="Dolatabadi S."/>
            <person name="Mondo S."/>
            <person name="Robb S."/>
            <person name="Idnurm A."/>
            <person name="Muszewska A."/>
            <person name="Steczkiewicz K."/>
            <person name="Masonjones S."/>
            <person name="Liao H.L."/>
            <person name="Gajdeczka M.T."/>
            <person name="Anike F."/>
            <person name="Vuek A."/>
            <person name="Anishchenko I.M."/>
            <person name="Voigt K."/>
            <person name="de Hoog G.S."/>
            <person name="Smith M.E."/>
            <person name="Heitman J."/>
            <person name="Vilgalys R."/>
            <person name="Stajich J.E."/>
        </authorList>
    </citation>
    <scope>NUCLEOTIDE SEQUENCE [LARGE SCALE GENOMIC DNA]</scope>
    <source>
        <strain evidence="2 3">LSU 92-RS-03</strain>
    </source>
</reference>
<name>A0A367K3M7_RHIST</name>
<dbReference type="OrthoDB" id="2264205at2759"/>
<sequence>MHKDVNDTHPDKSSSLGKVQSRIYRSYRPKDAFLLDITKVKAQYTDLQCLQEIKAQRPTFHACSFLKDGSARYLEIYIESQHDVNDLGANHSVPSHRSEALEGLKVSLSPFGQVIDVGIITEPNTGFFMGSDYAVIGIPRQSGEDQIKYQELAHNIR</sequence>
<evidence type="ECO:0000256" key="1">
    <source>
        <dbReference type="SAM" id="MobiDB-lite"/>
    </source>
</evidence>
<evidence type="ECO:0000313" key="3">
    <source>
        <dbReference type="Proteomes" id="UP000253551"/>
    </source>
</evidence>
<accession>A0A367K3M7</accession>
<gene>
    <name evidence="2" type="ORF">CU098_011051</name>
</gene>
<dbReference type="EMBL" id="PJQM01002261">
    <property type="protein sequence ID" value="RCH96813.1"/>
    <property type="molecule type" value="Genomic_DNA"/>
</dbReference>
<protein>
    <submittedName>
        <fullName evidence="2">Uncharacterized protein</fullName>
    </submittedName>
</protein>
<keyword evidence="3" id="KW-1185">Reference proteome</keyword>
<organism evidence="2 3">
    <name type="scientific">Rhizopus stolonifer</name>
    <name type="common">Rhizopus nigricans</name>
    <dbReference type="NCBI Taxonomy" id="4846"/>
    <lineage>
        <taxon>Eukaryota</taxon>
        <taxon>Fungi</taxon>
        <taxon>Fungi incertae sedis</taxon>
        <taxon>Mucoromycota</taxon>
        <taxon>Mucoromycotina</taxon>
        <taxon>Mucoromycetes</taxon>
        <taxon>Mucorales</taxon>
        <taxon>Mucorineae</taxon>
        <taxon>Rhizopodaceae</taxon>
        <taxon>Rhizopus</taxon>
    </lineage>
</organism>
<feature type="region of interest" description="Disordered" evidence="1">
    <location>
        <begin position="1"/>
        <end position="20"/>
    </location>
</feature>
<proteinExistence type="predicted"/>